<dbReference type="PROSITE" id="PS50928">
    <property type="entry name" value="ABC_TM1"/>
    <property type="match status" value="1"/>
</dbReference>
<dbReference type="KEGG" id="nnv:QNH39_06080"/>
<evidence type="ECO:0000313" key="9">
    <source>
        <dbReference type="EMBL" id="WHY87421.1"/>
    </source>
</evidence>
<dbReference type="SUPFAM" id="SSF161098">
    <property type="entry name" value="MetI-like"/>
    <property type="match status" value="1"/>
</dbReference>
<evidence type="ECO:0000256" key="2">
    <source>
        <dbReference type="ARBA" id="ARBA00022448"/>
    </source>
</evidence>
<keyword evidence="5 7" id="KW-1133">Transmembrane helix</keyword>
<dbReference type="Proteomes" id="UP001178288">
    <property type="component" value="Chromosome"/>
</dbReference>
<evidence type="ECO:0000256" key="1">
    <source>
        <dbReference type="ARBA" id="ARBA00004651"/>
    </source>
</evidence>
<dbReference type="InterPro" id="IPR045621">
    <property type="entry name" value="BPD_transp_1_N"/>
</dbReference>
<evidence type="ECO:0000256" key="6">
    <source>
        <dbReference type="ARBA" id="ARBA00023136"/>
    </source>
</evidence>
<reference evidence="9" key="1">
    <citation type="submission" date="2023-05" db="EMBL/GenBank/DDBJ databases">
        <title>Comparative genomics of Bacillaceae isolates and their secondary metabolite potential.</title>
        <authorList>
            <person name="Song L."/>
            <person name="Nielsen L.J."/>
            <person name="Mohite O."/>
            <person name="Xu X."/>
            <person name="Weber T."/>
            <person name="Kovacs A.T."/>
        </authorList>
    </citation>
    <scope>NUCLEOTIDE SEQUENCE</scope>
    <source>
        <strain evidence="9">XLM17</strain>
    </source>
</reference>
<sequence>MKQYVLQRFLQMIVILFGTSFIIFFLFAMLPGDYIDSNISLTPQRAQELKALYGLDQPVLQRYFKWLGNALHGDFGYSLKHQENVLSLLNKYVWNSFFVAILALFLTWSIALVSGVISAIKQYSWFDGFVTFFVFAAMSFPSFFISLLFIKWFGVDLQILPIGGMIDTGSDSTGLAHLLEVGKHMILPVTILTLLSIGSLTRYFRTGMLEVIRQDYIRTARAKGLKERVVIFKHALKNAILPAITLLAFELPGLFSGAIIMEQIFNWPGVGRIQLESVSFRDYPVLMAFTMFLSCLTIIGNFLADVTYAAVDPRIRLK</sequence>
<evidence type="ECO:0000256" key="7">
    <source>
        <dbReference type="RuleBase" id="RU363032"/>
    </source>
</evidence>
<keyword evidence="4 7" id="KW-0812">Transmembrane</keyword>
<evidence type="ECO:0000256" key="5">
    <source>
        <dbReference type="ARBA" id="ARBA00022989"/>
    </source>
</evidence>
<dbReference type="GO" id="GO:0055085">
    <property type="term" value="P:transmembrane transport"/>
    <property type="evidence" value="ECO:0007669"/>
    <property type="project" value="InterPro"/>
</dbReference>
<keyword evidence="10" id="KW-1185">Reference proteome</keyword>
<dbReference type="Pfam" id="PF00528">
    <property type="entry name" value="BPD_transp_1"/>
    <property type="match status" value="1"/>
</dbReference>
<keyword evidence="6 7" id="KW-0472">Membrane</keyword>
<dbReference type="RefSeq" id="WP_066083579.1">
    <property type="nucleotide sequence ID" value="NZ_CP126114.1"/>
</dbReference>
<dbReference type="InterPro" id="IPR035906">
    <property type="entry name" value="MetI-like_sf"/>
</dbReference>
<proteinExistence type="inferred from homology"/>
<dbReference type="GO" id="GO:0005886">
    <property type="term" value="C:plasma membrane"/>
    <property type="evidence" value="ECO:0007669"/>
    <property type="project" value="UniProtKB-SubCell"/>
</dbReference>
<feature type="transmembrane region" description="Helical" evidence="7">
    <location>
        <begin position="92"/>
        <end position="117"/>
    </location>
</feature>
<accession>A0AA95MP97</accession>
<evidence type="ECO:0000256" key="3">
    <source>
        <dbReference type="ARBA" id="ARBA00022475"/>
    </source>
</evidence>
<feature type="transmembrane region" description="Helical" evidence="7">
    <location>
        <begin position="285"/>
        <end position="311"/>
    </location>
</feature>
<dbReference type="PANTHER" id="PTHR30465:SF0">
    <property type="entry name" value="OLIGOPEPTIDE TRANSPORT SYSTEM PERMEASE PROTEIN APPB"/>
    <property type="match status" value="1"/>
</dbReference>
<comment type="subcellular location">
    <subcellularLocation>
        <location evidence="1 7">Cell membrane</location>
        <topology evidence="1 7">Multi-pass membrane protein</topology>
    </subcellularLocation>
</comment>
<name>A0AA95MP97_9BACI</name>
<keyword evidence="3" id="KW-1003">Cell membrane</keyword>
<feature type="transmembrane region" description="Helical" evidence="7">
    <location>
        <begin position="12"/>
        <end position="30"/>
    </location>
</feature>
<dbReference type="Gene3D" id="1.10.3720.10">
    <property type="entry name" value="MetI-like"/>
    <property type="match status" value="1"/>
</dbReference>
<organism evidence="9 10">
    <name type="scientific">Neobacillus novalis</name>
    <dbReference type="NCBI Taxonomy" id="220687"/>
    <lineage>
        <taxon>Bacteria</taxon>
        <taxon>Bacillati</taxon>
        <taxon>Bacillota</taxon>
        <taxon>Bacilli</taxon>
        <taxon>Bacillales</taxon>
        <taxon>Bacillaceae</taxon>
        <taxon>Neobacillus</taxon>
    </lineage>
</organism>
<feature type="domain" description="ABC transmembrane type-1" evidence="8">
    <location>
        <begin position="93"/>
        <end position="304"/>
    </location>
</feature>
<keyword evidence="2 7" id="KW-0813">Transport</keyword>
<dbReference type="Pfam" id="PF19300">
    <property type="entry name" value="BPD_transp_1_N"/>
    <property type="match status" value="1"/>
</dbReference>
<dbReference type="InterPro" id="IPR000515">
    <property type="entry name" value="MetI-like"/>
</dbReference>
<feature type="transmembrane region" description="Helical" evidence="7">
    <location>
        <begin position="129"/>
        <end position="150"/>
    </location>
</feature>
<feature type="transmembrane region" description="Helical" evidence="7">
    <location>
        <begin position="185"/>
        <end position="204"/>
    </location>
</feature>
<gene>
    <name evidence="9" type="ORF">QNH39_06080</name>
</gene>
<dbReference type="EMBL" id="CP126114">
    <property type="protein sequence ID" value="WHY87421.1"/>
    <property type="molecule type" value="Genomic_DNA"/>
</dbReference>
<dbReference type="AlphaFoldDB" id="A0AA95MP97"/>
<dbReference type="PANTHER" id="PTHR30465">
    <property type="entry name" value="INNER MEMBRANE ABC TRANSPORTER"/>
    <property type="match status" value="1"/>
</dbReference>
<evidence type="ECO:0000313" key="10">
    <source>
        <dbReference type="Proteomes" id="UP001178288"/>
    </source>
</evidence>
<comment type="similarity">
    <text evidence="7">Belongs to the binding-protein-dependent transport system permease family.</text>
</comment>
<protein>
    <submittedName>
        <fullName evidence="9">ABC transporter permease</fullName>
    </submittedName>
</protein>
<dbReference type="CDD" id="cd06261">
    <property type="entry name" value="TM_PBP2"/>
    <property type="match status" value="1"/>
</dbReference>
<evidence type="ECO:0000259" key="8">
    <source>
        <dbReference type="PROSITE" id="PS50928"/>
    </source>
</evidence>
<evidence type="ECO:0000256" key="4">
    <source>
        <dbReference type="ARBA" id="ARBA00022692"/>
    </source>
</evidence>
<feature type="transmembrane region" description="Helical" evidence="7">
    <location>
        <begin position="240"/>
        <end position="265"/>
    </location>
</feature>